<dbReference type="AlphaFoldDB" id="A0AA88N7V2"/>
<reference evidence="1" key="1">
    <citation type="submission" date="2023-07" db="EMBL/GenBank/DDBJ databases">
        <title>Chromosome-level Genome Assembly of Striped Snakehead (Channa striata).</title>
        <authorList>
            <person name="Liu H."/>
        </authorList>
    </citation>
    <scope>NUCLEOTIDE SEQUENCE</scope>
    <source>
        <strain evidence="1">Gz</strain>
        <tissue evidence="1">Muscle</tissue>
    </source>
</reference>
<organism evidence="1 2">
    <name type="scientific">Channa striata</name>
    <name type="common">Snakehead murrel</name>
    <name type="synonym">Ophicephalus striatus</name>
    <dbReference type="NCBI Taxonomy" id="64152"/>
    <lineage>
        <taxon>Eukaryota</taxon>
        <taxon>Metazoa</taxon>
        <taxon>Chordata</taxon>
        <taxon>Craniata</taxon>
        <taxon>Vertebrata</taxon>
        <taxon>Euteleostomi</taxon>
        <taxon>Actinopterygii</taxon>
        <taxon>Neopterygii</taxon>
        <taxon>Teleostei</taxon>
        <taxon>Neoteleostei</taxon>
        <taxon>Acanthomorphata</taxon>
        <taxon>Anabantaria</taxon>
        <taxon>Anabantiformes</taxon>
        <taxon>Channoidei</taxon>
        <taxon>Channidae</taxon>
        <taxon>Channa</taxon>
    </lineage>
</organism>
<sequence length="80" mass="9096">MHAQRNLFYSLNVKLDKLRCAIRSECAPQVAGLMSTAGKRGWSVVSERNEIRTAAKEKISPEEPTVILRHMRGTIWRTTV</sequence>
<name>A0AA88N7V2_CHASR</name>
<proteinExistence type="predicted"/>
<protein>
    <submittedName>
        <fullName evidence="1">Uncharacterized protein</fullName>
    </submittedName>
</protein>
<gene>
    <name evidence="1" type="ORF">Q5P01_009067</name>
</gene>
<dbReference type="Proteomes" id="UP001187415">
    <property type="component" value="Unassembled WGS sequence"/>
</dbReference>
<keyword evidence="2" id="KW-1185">Reference proteome</keyword>
<comment type="caution">
    <text evidence="1">The sequence shown here is derived from an EMBL/GenBank/DDBJ whole genome shotgun (WGS) entry which is preliminary data.</text>
</comment>
<dbReference type="EMBL" id="JAUPFM010000006">
    <property type="protein sequence ID" value="KAK2849233.1"/>
    <property type="molecule type" value="Genomic_DNA"/>
</dbReference>
<evidence type="ECO:0000313" key="2">
    <source>
        <dbReference type="Proteomes" id="UP001187415"/>
    </source>
</evidence>
<accession>A0AA88N7V2</accession>
<evidence type="ECO:0000313" key="1">
    <source>
        <dbReference type="EMBL" id="KAK2849233.1"/>
    </source>
</evidence>